<evidence type="ECO:0000256" key="1">
    <source>
        <dbReference type="SAM" id="MobiDB-lite"/>
    </source>
</evidence>
<feature type="transmembrane region" description="Helical" evidence="2">
    <location>
        <begin position="95"/>
        <end position="115"/>
    </location>
</feature>
<gene>
    <name evidence="3" type="ORF">BCR43DRAFT_497467</name>
</gene>
<keyword evidence="4" id="KW-1185">Reference proteome</keyword>
<dbReference type="OMA" id="LYPWIND"/>
<evidence type="ECO:0008006" key="5">
    <source>
        <dbReference type="Google" id="ProtNLM"/>
    </source>
</evidence>
<keyword evidence="2" id="KW-1133">Transmembrane helix</keyword>
<organism evidence="3 4">
    <name type="scientific">Syncephalastrum racemosum</name>
    <name type="common">Filamentous fungus</name>
    <dbReference type="NCBI Taxonomy" id="13706"/>
    <lineage>
        <taxon>Eukaryota</taxon>
        <taxon>Fungi</taxon>
        <taxon>Fungi incertae sedis</taxon>
        <taxon>Mucoromycota</taxon>
        <taxon>Mucoromycotina</taxon>
        <taxon>Mucoromycetes</taxon>
        <taxon>Mucorales</taxon>
        <taxon>Syncephalastraceae</taxon>
        <taxon>Syncephalastrum</taxon>
    </lineage>
</organism>
<protein>
    <recommendedName>
        <fullName evidence="5">MARVEL domain-containing protein</fullName>
    </recommendedName>
</protein>
<comment type="caution">
    <text evidence="3">The sequence shown here is derived from an EMBL/GenBank/DDBJ whole genome shotgun (WGS) entry which is preliminary data.</text>
</comment>
<sequence length="223" mass="24861">MRVVWDRLRHTHPIQLLHGFNAVLGLLLLCLLIGVAANIRSFIASGSSLAGYGNYNIFAYPSTFVYMLIPASAALGYSLILMCDPSPAYSAWKPSKTLIGSFAFITLTLFLAALLPCVPGADKMTTPDSAMMCTWRDYMSWRIMFNNPELYPWINDMDTACNCLRAADAFAWILTITWCITLAVYVRLVLLRRNRPESTAKTVAMHDMSSSKNEEGSQKVAQE</sequence>
<reference evidence="3 4" key="1">
    <citation type="submission" date="2016-07" db="EMBL/GenBank/DDBJ databases">
        <title>Pervasive Adenine N6-methylation of Active Genes in Fungi.</title>
        <authorList>
            <consortium name="DOE Joint Genome Institute"/>
            <person name="Mondo S.J."/>
            <person name="Dannebaum R.O."/>
            <person name="Kuo R.C."/>
            <person name="Labutti K."/>
            <person name="Haridas S."/>
            <person name="Kuo A."/>
            <person name="Salamov A."/>
            <person name="Ahrendt S.R."/>
            <person name="Lipzen A."/>
            <person name="Sullivan W."/>
            <person name="Andreopoulos W.B."/>
            <person name="Clum A."/>
            <person name="Lindquist E."/>
            <person name="Daum C."/>
            <person name="Ramamoorthy G.K."/>
            <person name="Gryganskyi A."/>
            <person name="Culley D."/>
            <person name="Magnuson J.K."/>
            <person name="James T.Y."/>
            <person name="O'Malley M.A."/>
            <person name="Stajich J.E."/>
            <person name="Spatafora J.W."/>
            <person name="Visel A."/>
            <person name="Grigoriev I.V."/>
        </authorList>
    </citation>
    <scope>NUCLEOTIDE SEQUENCE [LARGE SCALE GENOMIC DNA]</scope>
    <source>
        <strain evidence="3 4">NRRL 2496</strain>
    </source>
</reference>
<dbReference type="InParanoid" id="A0A1X2H281"/>
<proteinExistence type="predicted"/>
<dbReference type="EMBL" id="MCGN01000010">
    <property type="protein sequence ID" value="ORY91900.1"/>
    <property type="molecule type" value="Genomic_DNA"/>
</dbReference>
<feature type="transmembrane region" description="Helical" evidence="2">
    <location>
        <begin position="20"/>
        <end position="43"/>
    </location>
</feature>
<evidence type="ECO:0000313" key="4">
    <source>
        <dbReference type="Proteomes" id="UP000242180"/>
    </source>
</evidence>
<feature type="region of interest" description="Disordered" evidence="1">
    <location>
        <begin position="201"/>
        <end position="223"/>
    </location>
</feature>
<keyword evidence="2" id="KW-0472">Membrane</keyword>
<dbReference type="Proteomes" id="UP000242180">
    <property type="component" value="Unassembled WGS sequence"/>
</dbReference>
<dbReference type="AlphaFoldDB" id="A0A1X2H281"/>
<feature type="compositionally biased region" description="Basic and acidic residues" evidence="1">
    <location>
        <begin position="212"/>
        <end position="223"/>
    </location>
</feature>
<accession>A0A1X2H281</accession>
<dbReference type="OrthoDB" id="2241330at2759"/>
<feature type="transmembrane region" description="Helical" evidence="2">
    <location>
        <begin position="169"/>
        <end position="190"/>
    </location>
</feature>
<feature type="transmembrane region" description="Helical" evidence="2">
    <location>
        <begin position="63"/>
        <end position="83"/>
    </location>
</feature>
<name>A0A1X2H281_SYNRA</name>
<evidence type="ECO:0000256" key="2">
    <source>
        <dbReference type="SAM" id="Phobius"/>
    </source>
</evidence>
<keyword evidence="2" id="KW-0812">Transmembrane</keyword>
<evidence type="ECO:0000313" key="3">
    <source>
        <dbReference type="EMBL" id="ORY91900.1"/>
    </source>
</evidence>